<evidence type="ECO:0000313" key="8">
    <source>
        <dbReference type="Proteomes" id="UP000253034"/>
    </source>
</evidence>
<dbReference type="Proteomes" id="UP000253034">
    <property type="component" value="Unassembled WGS sequence"/>
</dbReference>
<dbReference type="EMBL" id="QPJT01000016">
    <property type="protein sequence ID" value="RCX13781.1"/>
    <property type="molecule type" value="Genomic_DNA"/>
</dbReference>
<dbReference type="InterPro" id="IPR004481">
    <property type="entry name" value="K/Na/Ca-exchanger"/>
</dbReference>
<keyword evidence="3 5" id="KW-1133">Transmembrane helix</keyword>
<feature type="transmembrane region" description="Helical" evidence="5">
    <location>
        <begin position="215"/>
        <end position="234"/>
    </location>
</feature>
<feature type="transmembrane region" description="Helical" evidence="5">
    <location>
        <begin position="121"/>
        <end position="138"/>
    </location>
</feature>
<evidence type="ECO:0000259" key="6">
    <source>
        <dbReference type="Pfam" id="PF01699"/>
    </source>
</evidence>
<feature type="transmembrane region" description="Helical" evidence="5">
    <location>
        <begin position="311"/>
        <end position="329"/>
    </location>
</feature>
<feature type="transmembrane region" description="Helical" evidence="5">
    <location>
        <begin position="75"/>
        <end position="101"/>
    </location>
</feature>
<evidence type="ECO:0000256" key="3">
    <source>
        <dbReference type="ARBA" id="ARBA00022989"/>
    </source>
</evidence>
<feature type="transmembrane region" description="Helical" evidence="5">
    <location>
        <begin position="189"/>
        <end position="209"/>
    </location>
</feature>
<dbReference type="GO" id="GO:0006874">
    <property type="term" value="P:intracellular calcium ion homeostasis"/>
    <property type="evidence" value="ECO:0007669"/>
    <property type="project" value="TreeGrafter"/>
</dbReference>
<dbReference type="AlphaFoldDB" id="A0A369AX96"/>
<feature type="transmembrane region" description="Helical" evidence="5">
    <location>
        <begin position="144"/>
        <end position="162"/>
    </location>
</feature>
<comment type="caution">
    <text evidence="7">The sequence shown here is derived from an EMBL/GenBank/DDBJ whole genome shotgun (WGS) entry which is preliminary data.</text>
</comment>
<reference evidence="7 8" key="1">
    <citation type="submission" date="2018-07" db="EMBL/GenBank/DDBJ databases">
        <title>Genomic Encyclopedia of Type Strains, Phase IV (KMG-IV): sequencing the most valuable type-strain genomes for metagenomic binning, comparative biology and taxonomic classification.</title>
        <authorList>
            <person name="Goeker M."/>
        </authorList>
    </citation>
    <scope>NUCLEOTIDE SEQUENCE [LARGE SCALE GENOMIC DNA]</scope>
    <source>
        <strain evidence="7 8">DSM 27016</strain>
    </source>
</reference>
<feature type="transmembrane region" description="Helical" evidence="5">
    <location>
        <begin position="255"/>
        <end position="278"/>
    </location>
</feature>
<dbReference type="InterPro" id="IPR044880">
    <property type="entry name" value="NCX_ion-bd_dom_sf"/>
</dbReference>
<proteinExistence type="predicted"/>
<gene>
    <name evidence="7" type="ORF">DFR58_11610</name>
</gene>
<feature type="domain" description="Sodium/calcium exchanger membrane region" evidence="6">
    <location>
        <begin position="191"/>
        <end position="329"/>
    </location>
</feature>
<organism evidence="7 8">
    <name type="scientific">Anaerobacterium chartisolvens</name>
    <dbReference type="NCBI Taxonomy" id="1297424"/>
    <lineage>
        <taxon>Bacteria</taxon>
        <taxon>Bacillati</taxon>
        <taxon>Bacillota</taxon>
        <taxon>Clostridia</taxon>
        <taxon>Eubacteriales</taxon>
        <taxon>Oscillospiraceae</taxon>
        <taxon>Anaerobacterium</taxon>
    </lineage>
</organism>
<keyword evidence="2 5" id="KW-0812">Transmembrane</keyword>
<sequence length="330" mass="35621">MLIHILGLVLSLAIILVSCELFTNGIEWLGKRLNMGDGVVGSILSAVGTCLPETMIPIIAIFLSGNGGMRQEIGIGAIIGAPFMLSTLAFFLSGLSVLVFYKKRKSGMAMLINNKILGRDLSFFIIAYSTGICAGFINALTVKYIIAVFLICFYIYYIAITVKNDKSGHLDPGSLYLGELLNMRPALRVILLQIFISLLGIVLGAHLFVNIIEDISGALGLPVLVLSIIIAPVATELPEKFNSVIWISKKKDTLALGNITGAMVFQACIPVSIGILATSWRLDMTALVSFASAILSSGMVLLWLRIKGRLTPLPLLASGLFYVLFLSFIF</sequence>
<evidence type="ECO:0000256" key="1">
    <source>
        <dbReference type="ARBA" id="ARBA00004141"/>
    </source>
</evidence>
<keyword evidence="8" id="KW-1185">Reference proteome</keyword>
<dbReference type="PANTHER" id="PTHR10846">
    <property type="entry name" value="SODIUM/POTASSIUM/CALCIUM EXCHANGER"/>
    <property type="match status" value="1"/>
</dbReference>
<dbReference type="GO" id="GO:0005262">
    <property type="term" value="F:calcium channel activity"/>
    <property type="evidence" value="ECO:0007669"/>
    <property type="project" value="TreeGrafter"/>
</dbReference>
<dbReference type="InterPro" id="IPR004837">
    <property type="entry name" value="NaCa_Exmemb"/>
</dbReference>
<dbReference type="RefSeq" id="WP_114298421.1">
    <property type="nucleotide sequence ID" value="NZ_QPJT01000016.1"/>
</dbReference>
<evidence type="ECO:0000256" key="4">
    <source>
        <dbReference type="ARBA" id="ARBA00023136"/>
    </source>
</evidence>
<dbReference type="OrthoDB" id="9786081at2"/>
<protein>
    <submittedName>
        <fullName evidence="7">Cation:H+ antiporter</fullName>
    </submittedName>
</protein>
<feature type="transmembrane region" description="Helical" evidence="5">
    <location>
        <begin position="284"/>
        <end position="304"/>
    </location>
</feature>
<evidence type="ECO:0000256" key="5">
    <source>
        <dbReference type="SAM" id="Phobius"/>
    </source>
</evidence>
<dbReference type="GO" id="GO:0005886">
    <property type="term" value="C:plasma membrane"/>
    <property type="evidence" value="ECO:0007669"/>
    <property type="project" value="TreeGrafter"/>
</dbReference>
<dbReference type="GO" id="GO:0008273">
    <property type="term" value="F:calcium, potassium:sodium antiporter activity"/>
    <property type="evidence" value="ECO:0007669"/>
    <property type="project" value="TreeGrafter"/>
</dbReference>
<keyword evidence="4 5" id="KW-0472">Membrane</keyword>
<accession>A0A369AX96</accession>
<dbReference type="PANTHER" id="PTHR10846:SF8">
    <property type="entry name" value="INNER MEMBRANE PROTEIN YRBG"/>
    <property type="match status" value="1"/>
</dbReference>
<evidence type="ECO:0000256" key="2">
    <source>
        <dbReference type="ARBA" id="ARBA00022692"/>
    </source>
</evidence>
<feature type="transmembrane region" description="Helical" evidence="5">
    <location>
        <begin position="6"/>
        <end position="26"/>
    </location>
</feature>
<evidence type="ECO:0000313" key="7">
    <source>
        <dbReference type="EMBL" id="RCX13781.1"/>
    </source>
</evidence>
<name>A0A369AX96_9FIRM</name>
<dbReference type="Pfam" id="PF01699">
    <property type="entry name" value="Na_Ca_ex"/>
    <property type="match status" value="2"/>
</dbReference>
<comment type="subcellular location">
    <subcellularLocation>
        <location evidence="1">Membrane</location>
        <topology evidence="1">Multi-pass membrane protein</topology>
    </subcellularLocation>
</comment>
<feature type="domain" description="Sodium/calcium exchanger membrane region" evidence="6">
    <location>
        <begin position="4"/>
        <end position="161"/>
    </location>
</feature>
<dbReference type="Gene3D" id="1.20.1420.30">
    <property type="entry name" value="NCX, central ion-binding region"/>
    <property type="match status" value="1"/>
</dbReference>
<feature type="transmembrane region" description="Helical" evidence="5">
    <location>
        <begin position="38"/>
        <end position="63"/>
    </location>
</feature>